<keyword evidence="2" id="KW-1185">Reference proteome</keyword>
<sequence>MDMKVKYSRLAVILSVIVLLAGCMYPGEDNAGKEIAYADQLEVIQKAVDAYQKNTGGLLPIKTRDMDTDIYIKYPIEFGKIVPAYTEKIPTNAYENGGIYQYVLMDVETDPTVKLVDLRSAERIRELNLRKNINGRVPFNEPVGEFVYTVDFEAMGFKEPLTVPSPYSDALLPIVIGGDGHFYIDYSIDLNRILEEQQPDVQEGEDIRYLLADDYPVLPAYSLPYTVDDNNEPIFMKVTK</sequence>
<name>A0ABW0TH90_9BACL</name>
<evidence type="ECO:0000313" key="2">
    <source>
        <dbReference type="Proteomes" id="UP001596109"/>
    </source>
</evidence>
<dbReference type="Proteomes" id="UP001596109">
    <property type="component" value="Unassembled WGS sequence"/>
</dbReference>
<evidence type="ECO:0000313" key="1">
    <source>
        <dbReference type="EMBL" id="MFC5588264.1"/>
    </source>
</evidence>
<gene>
    <name evidence="1" type="ORF">ACFPRA_05180</name>
</gene>
<organism evidence="1 2">
    <name type="scientific">Sporosarcina soli</name>
    <dbReference type="NCBI Taxonomy" id="334736"/>
    <lineage>
        <taxon>Bacteria</taxon>
        <taxon>Bacillati</taxon>
        <taxon>Bacillota</taxon>
        <taxon>Bacilli</taxon>
        <taxon>Bacillales</taxon>
        <taxon>Caryophanaceae</taxon>
        <taxon>Sporosarcina</taxon>
    </lineage>
</organism>
<reference evidence="2" key="1">
    <citation type="journal article" date="2019" name="Int. J. Syst. Evol. Microbiol.">
        <title>The Global Catalogue of Microorganisms (GCM) 10K type strain sequencing project: providing services to taxonomists for standard genome sequencing and annotation.</title>
        <authorList>
            <consortium name="The Broad Institute Genomics Platform"/>
            <consortium name="The Broad Institute Genome Sequencing Center for Infectious Disease"/>
            <person name="Wu L."/>
            <person name="Ma J."/>
        </authorList>
    </citation>
    <scope>NUCLEOTIDE SEQUENCE [LARGE SCALE GENOMIC DNA]</scope>
    <source>
        <strain evidence="2">CGMCC 4.1434</strain>
    </source>
</reference>
<comment type="caution">
    <text evidence="1">The sequence shown here is derived from an EMBL/GenBank/DDBJ whole genome shotgun (WGS) entry which is preliminary data.</text>
</comment>
<proteinExistence type="predicted"/>
<dbReference type="RefSeq" id="WP_381431430.1">
    <property type="nucleotide sequence ID" value="NZ_JBHSNO010000005.1"/>
</dbReference>
<dbReference type="EMBL" id="JBHSNO010000005">
    <property type="protein sequence ID" value="MFC5588264.1"/>
    <property type="molecule type" value="Genomic_DNA"/>
</dbReference>
<protein>
    <submittedName>
        <fullName evidence="1">Uncharacterized protein</fullName>
    </submittedName>
</protein>
<accession>A0ABW0TH90</accession>
<dbReference type="PROSITE" id="PS51257">
    <property type="entry name" value="PROKAR_LIPOPROTEIN"/>
    <property type="match status" value="1"/>
</dbReference>